<organism evidence="1 2">
    <name type="scientific">Clostridium beijerinckii</name>
    <name type="common">Clostridium MP</name>
    <dbReference type="NCBI Taxonomy" id="1520"/>
    <lineage>
        <taxon>Bacteria</taxon>
        <taxon>Bacillati</taxon>
        <taxon>Bacillota</taxon>
        <taxon>Clostridia</taxon>
        <taxon>Eubacteriales</taxon>
        <taxon>Clostridiaceae</taxon>
        <taxon>Clostridium</taxon>
    </lineage>
</organism>
<dbReference type="EMBL" id="JABAGV010000387">
    <property type="protein sequence ID" value="MBC2478351.1"/>
    <property type="molecule type" value="Genomic_DNA"/>
</dbReference>
<evidence type="ECO:0000313" key="1">
    <source>
        <dbReference type="EMBL" id="MBC2478351.1"/>
    </source>
</evidence>
<reference evidence="1" key="1">
    <citation type="submission" date="2020-04" db="EMBL/GenBank/DDBJ databases">
        <authorList>
            <person name="Brown S."/>
        </authorList>
    </citation>
    <scope>NUCLEOTIDE SEQUENCE</scope>
    <source>
        <strain evidence="1">DJ015</strain>
    </source>
</reference>
<sequence length="87" mass="9630">VSNPINMVDANYENIPRSNTRYYAEQKIGNAINISAKSPSNSTKSDMSQLISKAVGGKHLNINTNFMDSRRKVTPAEINSMIENSIK</sequence>
<proteinExistence type="predicted"/>
<gene>
    <name evidence="1" type="ORF">HGI39_27510</name>
</gene>
<reference evidence="1" key="2">
    <citation type="journal article" date="2022" name="Nat. Biotechnol.">
        <title>Carbon-negative production of acetone and isopropanol by gas fermentation at industrial pilot scale.</title>
        <authorList>
            <person name="Liew F.E."/>
            <person name="Nogle R."/>
            <person name="Abdalla T."/>
            <person name="Rasor B.J."/>
            <person name="Canter C."/>
            <person name="Jensen R.O."/>
            <person name="Wang L."/>
            <person name="Strutz J."/>
            <person name="Chirania P."/>
            <person name="De Tissera S."/>
            <person name="Mueller A.P."/>
            <person name="Ruan Z."/>
            <person name="Gao A."/>
            <person name="Tran L."/>
            <person name="Engle N.L."/>
            <person name="Bromley J.C."/>
            <person name="Daniell J."/>
            <person name="Conrado R."/>
            <person name="Tschaplinski T.J."/>
            <person name="Giannone R.J."/>
            <person name="Hettich R.L."/>
            <person name="Karim A.S."/>
            <person name="Simpson S.D."/>
            <person name="Brown S.D."/>
            <person name="Leang C."/>
            <person name="Jewett M.C."/>
            <person name="Kopke M."/>
        </authorList>
    </citation>
    <scope>NUCLEOTIDE SEQUENCE</scope>
    <source>
        <strain evidence="1">DJ015</strain>
    </source>
</reference>
<feature type="non-terminal residue" evidence="1">
    <location>
        <position position="1"/>
    </location>
</feature>
<dbReference type="RefSeq" id="WP_185687294.1">
    <property type="nucleotide sequence ID" value="NZ_JABAGV010000387.1"/>
</dbReference>
<protein>
    <submittedName>
        <fullName evidence="1">Uncharacterized protein</fullName>
    </submittedName>
</protein>
<dbReference type="Proteomes" id="UP001194098">
    <property type="component" value="Unassembled WGS sequence"/>
</dbReference>
<accession>A0AAW3WHV2</accession>
<dbReference type="AlphaFoldDB" id="A0AAW3WHV2"/>
<name>A0AAW3WHV2_CLOBE</name>
<evidence type="ECO:0000313" key="2">
    <source>
        <dbReference type="Proteomes" id="UP001194098"/>
    </source>
</evidence>
<comment type="caution">
    <text evidence="1">The sequence shown here is derived from an EMBL/GenBank/DDBJ whole genome shotgun (WGS) entry which is preliminary data.</text>
</comment>